<dbReference type="GO" id="GO:0042128">
    <property type="term" value="P:nitrate assimilation"/>
    <property type="evidence" value="ECO:0007669"/>
    <property type="project" value="UniProtKB-KW"/>
</dbReference>
<feature type="region of interest" description="Disordered" evidence="2">
    <location>
        <begin position="1"/>
        <end position="21"/>
    </location>
</feature>
<dbReference type="Proteomes" id="UP000199517">
    <property type="component" value="Unassembled WGS sequence"/>
</dbReference>
<dbReference type="InterPro" id="IPR020945">
    <property type="entry name" value="DMSO/NO3_reduct_chaperone"/>
</dbReference>
<dbReference type="GO" id="GO:0051131">
    <property type="term" value="P:chaperone-mediated protein complex assembly"/>
    <property type="evidence" value="ECO:0007669"/>
    <property type="project" value="InterPro"/>
</dbReference>
<dbReference type="InterPro" id="IPR003765">
    <property type="entry name" value="NO3_reductase_chaperone_NarJ"/>
</dbReference>
<keyword evidence="1" id="KW-0534">Nitrate assimilation</keyword>
<reference evidence="4" key="1">
    <citation type="submission" date="2016-10" db="EMBL/GenBank/DDBJ databases">
        <authorList>
            <person name="Varghese N."/>
            <person name="Submissions S."/>
        </authorList>
    </citation>
    <scope>NUCLEOTIDE SEQUENCE [LARGE SCALE GENOMIC DNA]</scope>
    <source>
        <strain evidence="4">DSM 7481</strain>
    </source>
</reference>
<evidence type="ECO:0000256" key="2">
    <source>
        <dbReference type="SAM" id="MobiDB-lite"/>
    </source>
</evidence>
<dbReference type="SUPFAM" id="SSF89155">
    <property type="entry name" value="TorD-like"/>
    <property type="match status" value="1"/>
</dbReference>
<dbReference type="Pfam" id="PF02613">
    <property type="entry name" value="Nitrate_red_del"/>
    <property type="match status" value="1"/>
</dbReference>
<proteinExistence type="predicted"/>
<dbReference type="PANTHER" id="PTHR43680:SF2">
    <property type="entry name" value="NITRATE REDUCTASE MOLYBDENUM COFACTOR ASSEMBLY CHAPERONE NARJ"/>
    <property type="match status" value="1"/>
</dbReference>
<dbReference type="GO" id="GO:0016530">
    <property type="term" value="F:metallochaperone activity"/>
    <property type="evidence" value="ECO:0007669"/>
    <property type="project" value="TreeGrafter"/>
</dbReference>
<dbReference type="Gene3D" id="1.10.3480.10">
    <property type="entry name" value="TorD-like"/>
    <property type="match status" value="1"/>
</dbReference>
<organism evidence="3 4">
    <name type="scientific">Paracidovorax konjaci</name>
    <dbReference type="NCBI Taxonomy" id="32040"/>
    <lineage>
        <taxon>Bacteria</taxon>
        <taxon>Pseudomonadati</taxon>
        <taxon>Pseudomonadota</taxon>
        <taxon>Betaproteobacteria</taxon>
        <taxon>Burkholderiales</taxon>
        <taxon>Comamonadaceae</taxon>
        <taxon>Paracidovorax</taxon>
    </lineage>
</organism>
<dbReference type="OrthoDB" id="8478585at2"/>
<dbReference type="RefSeq" id="WP_092952155.1">
    <property type="nucleotide sequence ID" value="NZ_FOMQ01000006.1"/>
</dbReference>
<sequence>MGTTTTDSRTGPTAPAAVRGRHPGSATLRILAALLDYPGSALRSHLAELPQLLAADAVLAAPRRAQIGRLLDLLSQGDPLDAETAYVELFDRGRATSLHLFEHVHGDSRDRGPAMIDLGETYARAGLLLREDELPDYLPAVLEFVSTQPPREARSFLREIAHLLAAIHAALVQRGSAQAAPYTQAYAAVFAALLELAGRPVPDAPAPHAANPAEPGIDESWTEPAAFDGCSNLGQARAGQPQPIRIVRAGPAHAAGASQGAKP</sequence>
<dbReference type="PANTHER" id="PTHR43680">
    <property type="entry name" value="NITRATE REDUCTASE MOLYBDENUM COFACTOR ASSEMBLY CHAPERONE"/>
    <property type="match status" value="1"/>
</dbReference>
<accession>A0A1I1VH15</accession>
<protein>
    <submittedName>
        <fullName evidence="3">Respiratory nitrate reductase chaperone NarJ</fullName>
    </submittedName>
</protein>
<dbReference type="NCBIfam" id="TIGR00684">
    <property type="entry name" value="narJ"/>
    <property type="match status" value="1"/>
</dbReference>
<dbReference type="InterPro" id="IPR036411">
    <property type="entry name" value="TorD-like_sf"/>
</dbReference>
<dbReference type="GO" id="GO:0051082">
    <property type="term" value="F:unfolded protein binding"/>
    <property type="evidence" value="ECO:0007669"/>
    <property type="project" value="InterPro"/>
</dbReference>
<dbReference type="EMBL" id="FOMQ01000006">
    <property type="protein sequence ID" value="SFD79800.1"/>
    <property type="molecule type" value="Genomic_DNA"/>
</dbReference>
<feature type="region of interest" description="Disordered" evidence="2">
    <location>
        <begin position="205"/>
        <end position="263"/>
    </location>
</feature>
<dbReference type="STRING" id="32040.SAMN04489710_106154"/>
<name>A0A1I1VH15_9BURK</name>
<dbReference type="AlphaFoldDB" id="A0A1I1VH15"/>
<evidence type="ECO:0000256" key="1">
    <source>
        <dbReference type="ARBA" id="ARBA00023063"/>
    </source>
</evidence>
<keyword evidence="4" id="KW-1185">Reference proteome</keyword>
<evidence type="ECO:0000313" key="4">
    <source>
        <dbReference type="Proteomes" id="UP000199517"/>
    </source>
</evidence>
<evidence type="ECO:0000313" key="3">
    <source>
        <dbReference type="EMBL" id="SFD79800.1"/>
    </source>
</evidence>
<feature type="compositionally biased region" description="Low complexity" evidence="2">
    <location>
        <begin position="1"/>
        <end position="13"/>
    </location>
</feature>
<gene>
    <name evidence="3" type="ORF">SAMN04489710_106154</name>
</gene>
<feature type="compositionally biased region" description="Low complexity" evidence="2">
    <location>
        <begin position="205"/>
        <end position="215"/>
    </location>
</feature>